<keyword evidence="1" id="KW-0479">Metal-binding</keyword>
<comment type="caution">
    <text evidence="6">The sequence shown here is derived from an EMBL/GenBank/DDBJ whole genome shotgun (WGS) entry which is preliminary data.</text>
</comment>
<evidence type="ECO:0000259" key="5">
    <source>
        <dbReference type="PROSITE" id="PS50865"/>
    </source>
</evidence>
<feature type="domain" description="MYND-type" evidence="5">
    <location>
        <begin position="177"/>
        <end position="219"/>
    </location>
</feature>
<name>A0AAD7BQF7_MYCRO</name>
<proteinExistence type="predicted"/>
<protein>
    <recommendedName>
        <fullName evidence="5">MYND-type domain-containing protein</fullName>
    </recommendedName>
</protein>
<evidence type="ECO:0000256" key="4">
    <source>
        <dbReference type="PROSITE-ProRule" id="PRU00134"/>
    </source>
</evidence>
<dbReference type="Proteomes" id="UP001221757">
    <property type="component" value="Unassembled WGS sequence"/>
</dbReference>
<dbReference type="SUPFAM" id="SSF144232">
    <property type="entry name" value="HIT/MYND zinc finger-like"/>
    <property type="match status" value="1"/>
</dbReference>
<dbReference type="PROSITE" id="PS50865">
    <property type="entry name" value="ZF_MYND_2"/>
    <property type="match status" value="1"/>
</dbReference>
<keyword evidence="3" id="KW-0862">Zinc</keyword>
<sequence>MDADATLCFGTGLRMIMDLSDSTPAILPALLSRGIVPALVRTVCVFEWEYIPAEIVSVCMRMLLRLMACDPDHRHVLDALRAGRLQAIVASIPMEIEHVRDLLTRVLPAHTVYPPVLTKLRRIPPAVDKIIEAFDPEVLRSPLFEAWRAFYDLVIERTKLQMVFDLTSLPPQLACDNMECAKISAKTEFQRCSGCRSASYCSIECQRRDWKEGGHRAECERRHGRRVGGALNPRDHLFLRELLHHDYETRRNEIIRLQLDFTDGQAARAAEDPWLSSYTSFDYTAGRAEVAVLPISKLKKQ</sequence>
<gene>
    <name evidence="6" type="ORF">B0H17DRAFT_1110404</name>
</gene>
<dbReference type="Gene3D" id="6.10.140.2220">
    <property type="match status" value="1"/>
</dbReference>
<evidence type="ECO:0000256" key="3">
    <source>
        <dbReference type="ARBA" id="ARBA00022833"/>
    </source>
</evidence>
<keyword evidence="2 4" id="KW-0863">Zinc-finger</keyword>
<dbReference type="AlphaFoldDB" id="A0AAD7BQF7"/>
<dbReference type="EMBL" id="JARKIE010000568">
    <property type="protein sequence ID" value="KAJ7627870.1"/>
    <property type="molecule type" value="Genomic_DNA"/>
</dbReference>
<evidence type="ECO:0000256" key="1">
    <source>
        <dbReference type="ARBA" id="ARBA00022723"/>
    </source>
</evidence>
<evidence type="ECO:0000256" key="2">
    <source>
        <dbReference type="ARBA" id="ARBA00022771"/>
    </source>
</evidence>
<dbReference type="InterPro" id="IPR002893">
    <property type="entry name" value="Znf_MYND"/>
</dbReference>
<dbReference type="GO" id="GO:0008270">
    <property type="term" value="F:zinc ion binding"/>
    <property type="evidence" value="ECO:0007669"/>
    <property type="project" value="UniProtKB-KW"/>
</dbReference>
<keyword evidence="7" id="KW-1185">Reference proteome</keyword>
<dbReference type="Pfam" id="PF01753">
    <property type="entry name" value="zf-MYND"/>
    <property type="match status" value="1"/>
</dbReference>
<reference evidence="6" key="1">
    <citation type="submission" date="2023-03" db="EMBL/GenBank/DDBJ databases">
        <title>Massive genome expansion in bonnet fungi (Mycena s.s.) driven by repeated elements and novel gene families across ecological guilds.</title>
        <authorList>
            <consortium name="Lawrence Berkeley National Laboratory"/>
            <person name="Harder C.B."/>
            <person name="Miyauchi S."/>
            <person name="Viragh M."/>
            <person name="Kuo A."/>
            <person name="Thoen E."/>
            <person name="Andreopoulos B."/>
            <person name="Lu D."/>
            <person name="Skrede I."/>
            <person name="Drula E."/>
            <person name="Henrissat B."/>
            <person name="Morin E."/>
            <person name="Kohler A."/>
            <person name="Barry K."/>
            <person name="LaButti K."/>
            <person name="Morin E."/>
            <person name="Salamov A."/>
            <person name="Lipzen A."/>
            <person name="Mereny Z."/>
            <person name="Hegedus B."/>
            <person name="Baldrian P."/>
            <person name="Stursova M."/>
            <person name="Weitz H."/>
            <person name="Taylor A."/>
            <person name="Grigoriev I.V."/>
            <person name="Nagy L.G."/>
            <person name="Martin F."/>
            <person name="Kauserud H."/>
        </authorList>
    </citation>
    <scope>NUCLEOTIDE SEQUENCE</scope>
    <source>
        <strain evidence="6">CBHHK067</strain>
    </source>
</reference>
<evidence type="ECO:0000313" key="7">
    <source>
        <dbReference type="Proteomes" id="UP001221757"/>
    </source>
</evidence>
<accession>A0AAD7BQF7</accession>
<evidence type="ECO:0000313" key="6">
    <source>
        <dbReference type="EMBL" id="KAJ7627870.1"/>
    </source>
</evidence>
<organism evidence="6 7">
    <name type="scientific">Mycena rosella</name>
    <name type="common">Pink bonnet</name>
    <name type="synonym">Agaricus rosellus</name>
    <dbReference type="NCBI Taxonomy" id="1033263"/>
    <lineage>
        <taxon>Eukaryota</taxon>
        <taxon>Fungi</taxon>
        <taxon>Dikarya</taxon>
        <taxon>Basidiomycota</taxon>
        <taxon>Agaricomycotina</taxon>
        <taxon>Agaricomycetes</taxon>
        <taxon>Agaricomycetidae</taxon>
        <taxon>Agaricales</taxon>
        <taxon>Marasmiineae</taxon>
        <taxon>Mycenaceae</taxon>
        <taxon>Mycena</taxon>
    </lineage>
</organism>